<dbReference type="InterPro" id="IPR001932">
    <property type="entry name" value="PPM-type_phosphatase-like_dom"/>
</dbReference>
<reference evidence="2 3" key="1">
    <citation type="journal article" date="2018" name="Front. Plant Sci.">
        <title>Red Clover (Trifolium pratense) and Zigzag Clover (T. medium) - A Picture of Genomic Similarities and Differences.</title>
        <authorList>
            <person name="Dluhosova J."/>
            <person name="Istvanek J."/>
            <person name="Nedelnik J."/>
            <person name="Repkova J."/>
        </authorList>
    </citation>
    <scope>NUCLEOTIDE SEQUENCE [LARGE SCALE GENOMIC DNA]</scope>
    <source>
        <strain evidence="3">cv. 10/8</strain>
        <tissue evidence="2">Leaf</tissue>
    </source>
</reference>
<dbReference type="InterPro" id="IPR015655">
    <property type="entry name" value="PP2C"/>
</dbReference>
<dbReference type="EMBL" id="LXQA011469847">
    <property type="protein sequence ID" value="MCI98306.1"/>
    <property type="molecule type" value="Genomic_DNA"/>
</dbReference>
<dbReference type="AlphaFoldDB" id="A0A392WE86"/>
<accession>A0A392WE86</accession>
<dbReference type="PANTHER" id="PTHR47992">
    <property type="entry name" value="PROTEIN PHOSPHATASE"/>
    <property type="match status" value="1"/>
</dbReference>
<evidence type="ECO:0000259" key="1">
    <source>
        <dbReference type="PROSITE" id="PS51746"/>
    </source>
</evidence>
<protein>
    <recommendedName>
        <fullName evidence="1">PPM-type phosphatase domain-containing protein</fullName>
    </recommendedName>
</protein>
<dbReference type="Proteomes" id="UP000265520">
    <property type="component" value="Unassembled WGS sequence"/>
</dbReference>
<dbReference type="InterPro" id="IPR036457">
    <property type="entry name" value="PPM-type-like_dom_sf"/>
</dbReference>
<feature type="non-terminal residue" evidence="2">
    <location>
        <position position="54"/>
    </location>
</feature>
<dbReference type="Gene3D" id="3.60.40.10">
    <property type="entry name" value="PPM-type phosphatase domain"/>
    <property type="match status" value="1"/>
</dbReference>
<evidence type="ECO:0000313" key="3">
    <source>
        <dbReference type="Proteomes" id="UP000265520"/>
    </source>
</evidence>
<sequence>MDSEVAGDAAVRTVGSTAVVAVVSPTEIVVANCGDSRAVMGRAGEAVDLSTDHK</sequence>
<dbReference type="GO" id="GO:0004722">
    <property type="term" value="F:protein serine/threonine phosphatase activity"/>
    <property type="evidence" value="ECO:0007669"/>
    <property type="project" value="InterPro"/>
</dbReference>
<organism evidence="2 3">
    <name type="scientific">Trifolium medium</name>
    <dbReference type="NCBI Taxonomy" id="97028"/>
    <lineage>
        <taxon>Eukaryota</taxon>
        <taxon>Viridiplantae</taxon>
        <taxon>Streptophyta</taxon>
        <taxon>Embryophyta</taxon>
        <taxon>Tracheophyta</taxon>
        <taxon>Spermatophyta</taxon>
        <taxon>Magnoliopsida</taxon>
        <taxon>eudicotyledons</taxon>
        <taxon>Gunneridae</taxon>
        <taxon>Pentapetalae</taxon>
        <taxon>rosids</taxon>
        <taxon>fabids</taxon>
        <taxon>Fabales</taxon>
        <taxon>Fabaceae</taxon>
        <taxon>Papilionoideae</taxon>
        <taxon>50 kb inversion clade</taxon>
        <taxon>NPAAA clade</taxon>
        <taxon>Hologalegina</taxon>
        <taxon>IRL clade</taxon>
        <taxon>Trifolieae</taxon>
        <taxon>Trifolium</taxon>
    </lineage>
</organism>
<comment type="caution">
    <text evidence="2">The sequence shown here is derived from an EMBL/GenBank/DDBJ whole genome shotgun (WGS) entry which is preliminary data.</text>
</comment>
<keyword evidence="3" id="KW-1185">Reference proteome</keyword>
<dbReference type="PROSITE" id="PS51746">
    <property type="entry name" value="PPM_2"/>
    <property type="match status" value="1"/>
</dbReference>
<dbReference type="SUPFAM" id="SSF81606">
    <property type="entry name" value="PP2C-like"/>
    <property type="match status" value="1"/>
</dbReference>
<name>A0A392WE86_9FABA</name>
<dbReference type="Pfam" id="PF00481">
    <property type="entry name" value="PP2C"/>
    <property type="match status" value="1"/>
</dbReference>
<feature type="domain" description="PPM-type phosphatase" evidence="1">
    <location>
        <begin position="1"/>
        <end position="54"/>
    </location>
</feature>
<evidence type="ECO:0000313" key="2">
    <source>
        <dbReference type="EMBL" id="MCI98306.1"/>
    </source>
</evidence>
<proteinExistence type="predicted"/>